<dbReference type="AlphaFoldDB" id="A0A8H4PGR4"/>
<organism evidence="2 3">
    <name type="scientific">Ophiocordyceps sinensis</name>
    <dbReference type="NCBI Taxonomy" id="72228"/>
    <lineage>
        <taxon>Eukaryota</taxon>
        <taxon>Fungi</taxon>
        <taxon>Dikarya</taxon>
        <taxon>Ascomycota</taxon>
        <taxon>Pezizomycotina</taxon>
        <taxon>Sordariomycetes</taxon>
        <taxon>Hypocreomycetidae</taxon>
        <taxon>Hypocreales</taxon>
        <taxon>Ophiocordycipitaceae</taxon>
        <taxon>Ophiocordyceps</taxon>
    </lineage>
</organism>
<feature type="region of interest" description="Disordered" evidence="1">
    <location>
        <begin position="17"/>
        <end position="112"/>
    </location>
</feature>
<reference evidence="2 3" key="1">
    <citation type="journal article" date="2020" name="Genome Biol. Evol.">
        <title>A new high-quality draft genome assembly of the Chinese cordyceps Ophiocordyceps sinensis.</title>
        <authorList>
            <person name="Shu R."/>
            <person name="Zhang J."/>
            <person name="Meng Q."/>
            <person name="Zhang H."/>
            <person name="Zhou G."/>
            <person name="Li M."/>
            <person name="Wu P."/>
            <person name="Zhao Y."/>
            <person name="Chen C."/>
            <person name="Qin Q."/>
        </authorList>
    </citation>
    <scope>NUCLEOTIDE SEQUENCE [LARGE SCALE GENOMIC DNA]</scope>
    <source>
        <strain evidence="2 3">IOZ07</strain>
    </source>
</reference>
<evidence type="ECO:0000313" key="3">
    <source>
        <dbReference type="Proteomes" id="UP000557566"/>
    </source>
</evidence>
<evidence type="ECO:0000313" key="2">
    <source>
        <dbReference type="EMBL" id="KAF4504682.1"/>
    </source>
</evidence>
<proteinExistence type="predicted"/>
<accession>A0A8H4PGR4</accession>
<evidence type="ECO:0000256" key="1">
    <source>
        <dbReference type="SAM" id="MobiDB-lite"/>
    </source>
</evidence>
<gene>
    <name evidence="2" type="ORF">G6O67_008105</name>
</gene>
<dbReference type="EMBL" id="JAAVMX010000009">
    <property type="protein sequence ID" value="KAF4504682.1"/>
    <property type="molecule type" value="Genomic_DNA"/>
</dbReference>
<keyword evidence="3" id="KW-1185">Reference proteome</keyword>
<feature type="compositionally biased region" description="Pro residues" evidence="1">
    <location>
        <begin position="17"/>
        <end position="51"/>
    </location>
</feature>
<sequence length="112" mass="12147">MPRFHIYSWVYGPLPAPPPAPPSTLPPTLPPLPPPPPPPAAIPPPAPPPTPLQITVRKIAGTSHDGNSCRDLPSETSQKSPTIFLMWRGRALPGSNSHPTSRISPRRTRRPR</sequence>
<dbReference type="Proteomes" id="UP000557566">
    <property type="component" value="Unassembled WGS sequence"/>
</dbReference>
<comment type="caution">
    <text evidence="2">The sequence shown here is derived from an EMBL/GenBank/DDBJ whole genome shotgun (WGS) entry which is preliminary data.</text>
</comment>
<name>A0A8H4PGR4_9HYPO</name>
<protein>
    <submittedName>
        <fullName evidence="2">Uncharacterized protein</fullName>
    </submittedName>
</protein>